<accession>A0A2T5G4Z7</accession>
<evidence type="ECO:0000256" key="6">
    <source>
        <dbReference type="ARBA" id="ARBA00023274"/>
    </source>
</evidence>
<comment type="subunit">
    <text evidence="7">Part of the 30S ribosomal subunit. Contacts proteins S9 and S11.</text>
</comment>
<dbReference type="Gene3D" id="1.10.455.10">
    <property type="entry name" value="Ribosomal protein S7 domain"/>
    <property type="match status" value="1"/>
</dbReference>
<dbReference type="AlphaFoldDB" id="A0A2T5G4Z7"/>
<dbReference type="GO" id="GO:0003735">
    <property type="term" value="F:structural constituent of ribosome"/>
    <property type="evidence" value="ECO:0007669"/>
    <property type="project" value="InterPro"/>
</dbReference>
<dbReference type="PANTHER" id="PTHR11205">
    <property type="entry name" value="RIBOSOMAL PROTEIN S7"/>
    <property type="match status" value="1"/>
</dbReference>
<comment type="function">
    <text evidence="7">One of the primary rRNA binding proteins, it binds directly to 16S rRNA where it nucleates assembly of the head domain of the 30S subunit. Is located at the subunit interface close to the decoding center, probably blocks exit of the E-site tRNA.</text>
</comment>
<organism evidence="9 10">
    <name type="scientific">Brockia lithotrophica</name>
    <dbReference type="NCBI Taxonomy" id="933949"/>
    <lineage>
        <taxon>Bacteria</taxon>
        <taxon>Bacillati</taxon>
        <taxon>Bacillota</taxon>
        <taxon>Bacilli</taxon>
        <taxon>Bacillales</taxon>
        <taxon>Bacillales Family X. Incertae Sedis</taxon>
        <taxon>Brockia</taxon>
    </lineage>
</organism>
<evidence type="ECO:0000256" key="3">
    <source>
        <dbReference type="ARBA" id="ARBA00022730"/>
    </source>
</evidence>
<sequence length="156" mass="17806">MPRRGPVPKREIAPDPVYQNVYVHKLINRVMLDGKKSLAMRIVYGAFDRIRERTGKNPVEVFEAALKNVMPVLEVRPRRVGGANYLVPVEVNPHRRVSLGIRWIVLAAREREGRSMVDKLAAEILDAAQGTGGAVKKREEMHRMAEANRAFAHYRW</sequence>
<evidence type="ECO:0000256" key="2">
    <source>
        <dbReference type="ARBA" id="ARBA00022555"/>
    </source>
</evidence>
<dbReference type="FunFam" id="1.10.455.10:FF:000001">
    <property type="entry name" value="30S ribosomal protein S7"/>
    <property type="match status" value="1"/>
</dbReference>
<dbReference type="GO" id="GO:0019843">
    <property type="term" value="F:rRNA binding"/>
    <property type="evidence" value="ECO:0007669"/>
    <property type="project" value="UniProtKB-UniRule"/>
</dbReference>
<feature type="domain" description="Small ribosomal subunit protein uS7" evidence="8">
    <location>
        <begin position="2"/>
        <end position="149"/>
    </location>
</feature>
<evidence type="ECO:0000256" key="5">
    <source>
        <dbReference type="ARBA" id="ARBA00022980"/>
    </source>
</evidence>
<proteinExistence type="inferred from homology"/>
<comment type="similarity">
    <text evidence="1 7">Belongs to the universal ribosomal protein uS7 family.</text>
</comment>
<evidence type="ECO:0000256" key="4">
    <source>
        <dbReference type="ARBA" id="ARBA00022884"/>
    </source>
</evidence>
<dbReference type="InterPro" id="IPR000235">
    <property type="entry name" value="Ribosomal_uS7"/>
</dbReference>
<reference evidence="9 10" key="1">
    <citation type="submission" date="2017-08" db="EMBL/GenBank/DDBJ databases">
        <title>Burning lignite coal seam in the remote Altai Mountains harbors a hydrogen-driven thermophilic microbial community.</title>
        <authorList>
            <person name="Kadnikov V.V."/>
            <person name="Mardanov A.V."/>
            <person name="Ivasenko D."/>
            <person name="Beletsky A.V."/>
            <person name="Karnachuk O.V."/>
            <person name="Ravin N.V."/>
        </authorList>
    </citation>
    <scope>NUCLEOTIDE SEQUENCE [LARGE SCALE GENOMIC DNA]</scope>
    <source>
        <strain evidence="9">AL31</strain>
    </source>
</reference>
<keyword evidence="5 7" id="KW-0689">Ribosomal protein</keyword>
<dbReference type="InterPro" id="IPR023798">
    <property type="entry name" value="Ribosomal_uS7_dom"/>
</dbReference>
<protein>
    <recommendedName>
        <fullName evidence="7">Small ribosomal subunit protein uS7</fullName>
    </recommendedName>
</protein>
<keyword evidence="2 7" id="KW-0820">tRNA-binding</keyword>
<keyword evidence="4 7" id="KW-0694">RNA-binding</keyword>
<dbReference type="HAMAP" id="MF_00480_B">
    <property type="entry name" value="Ribosomal_uS7_B"/>
    <property type="match status" value="1"/>
</dbReference>
<keyword evidence="6 7" id="KW-0687">Ribonucleoprotein</keyword>
<evidence type="ECO:0000313" key="10">
    <source>
        <dbReference type="Proteomes" id="UP000244016"/>
    </source>
</evidence>
<dbReference type="Pfam" id="PF00177">
    <property type="entry name" value="Ribosomal_S7"/>
    <property type="match status" value="1"/>
</dbReference>
<comment type="caution">
    <text evidence="9">The sequence shown here is derived from an EMBL/GenBank/DDBJ whole genome shotgun (WGS) entry which is preliminary data.</text>
</comment>
<gene>
    <name evidence="7" type="primary">rpsG</name>
    <name evidence="9" type="ORF">BLITH_0079</name>
</gene>
<evidence type="ECO:0000256" key="1">
    <source>
        <dbReference type="ARBA" id="ARBA00007151"/>
    </source>
</evidence>
<dbReference type="EMBL" id="PEBW01000006">
    <property type="protein sequence ID" value="PTQ51253.1"/>
    <property type="molecule type" value="Genomic_DNA"/>
</dbReference>
<dbReference type="GO" id="GO:0015935">
    <property type="term" value="C:small ribosomal subunit"/>
    <property type="evidence" value="ECO:0007669"/>
    <property type="project" value="InterPro"/>
</dbReference>
<keyword evidence="3 7" id="KW-0699">rRNA-binding</keyword>
<evidence type="ECO:0000256" key="7">
    <source>
        <dbReference type="HAMAP-Rule" id="MF_00480"/>
    </source>
</evidence>
<evidence type="ECO:0000259" key="8">
    <source>
        <dbReference type="Pfam" id="PF00177"/>
    </source>
</evidence>
<dbReference type="PIRSF" id="PIRSF002122">
    <property type="entry name" value="RPS7p_RPS7a_RPS5e_RPS7o"/>
    <property type="match status" value="1"/>
</dbReference>
<evidence type="ECO:0000313" key="9">
    <source>
        <dbReference type="EMBL" id="PTQ51253.1"/>
    </source>
</evidence>
<dbReference type="GO" id="GO:0006412">
    <property type="term" value="P:translation"/>
    <property type="evidence" value="ECO:0007669"/>
    <property type="project" value="UniProtKB-UniRule"/>
</dbReference>
<name>A0A2T5G4Z7_9BACL</name>
<dbReference type="SUPFAM" id="SSF47973">
    <property type="entry name" value="Ribosomal protein S7"/>
    <property type="match status" value="1"/>
</dbReference>
<dbReference type="CDD" id="cd14869">
    <property type="entry name" value="uS7_Bacteria"/>
    <property type="match status" value="1"/>
</dbReference>
<dbReference type="InterPro" id="IPR036823">
    <property type="entry name" value="Ribosomal_uS7_dom_sf"/>
</dbReference>
<dbReference type="Proteomes" id="UP000244016">
    <property type="component" value="Unassembled WGS sequence"/>
</dbReference>
<dbReference type="NCBIfam" id="TIGR01029">
    <property type="entry name" value="rpsG_bact"/>
    <property type="match status" value="1"/>
</dbReference>
<dbReference type="InterPro" id="IPR005717">
    <property type="entry name" value="Ribosomal_uS7_bac/org-type"/>
</dbReference>
<dbReference type="GO" id="GO:0000049">
    <property type="term" value="F:tRNA binding"/>
    <property type="evidence" value="ECO:0007669"/>
    <property type="project" value="UniProtKB-UniRule"/>
</dbReference>